<proteinExistence type="predicted"/>
<dbReference type="Proteomes" id="UP000664940">
    <property type="component" value="Unassembled WGS sequence"/>
</dbReference>
<protein>
    <submittedName>
        <fullName evidence="1">Uncharacterized protein</fullName>
    </submittedName>
</protein>
<accession>A0A833ZL91</accession>
<dbReference type="EMBL" id="JABVXQ010000008">
    <property type="protein sequence ID" value="KAF6094753.1"/>
    <property type="molecule type" value="Genomic_DNA"/>
</dbReference>
<sequence>MRSHWQCHSRHWCLHPFLSGHLFKSMGQATVGWFQICCGIMMNSPCTRVRENTGVSEQKHCWGTHTLAPGASSLTGELLHSSERKLPFGLSAAGSHSEVQRMTPCGLRLQDLLCSRLDFLIFLPYGFVNKTLSLGQNIL</sequence>
<name>A0A833ZL91_9CHIR</name>
<reference evidence="1 2" key="1">
    <citation type="journal article" date="2020" name="Nature">
        <title>Six reference-quality genomes reveal evolution of bat adaptations.</title>
        <authorList>
            <person name="Jebb D."/>
            <person name="Huang Z."/>
            <person name="Pippel M."/>
            <person name="Hughes G.M."/>
            <person name="Lavrichenko K."/>
            <person name="Devanna P."/>
            <person name="Winkler S."/>
            <person name="Jermiin L.S."/>
            <person name="Skirmuntt E.C."/>
            <person name="Katzourakis A."/>
            <person name="Burkitt-Gray L."/>
            <person name="Ray D.A."/>
            <person name="Sullivan K.A.M."/>
            <person name="Roscito J.G."/>
            <person name="Kirilenko B.M."/>
            <person name="Davalos L.M."/>
            <person name="Corthals A.P."/>
            <person name="Power M.L."/>
            <person name="Jones G."/>
            <person name="Ransome R.D."/>
            <person name="Dechmann D.K.N."/>
            <person name="Locatelli A.G."/>
            <person name="Puechmaille S.J."/>
            <person name="Fedrigo O."/>
            <person name="Jarvis E.D."/>
            <person name="Hiller M."/>
            <person name="Vernes S.C."/>
            <person name="Myers E.W."/>
            <person name="Teeling E.C."/>
        </authorList>
    </citation>
    <scope>NUCLEOTIDE SEQUENCE [LARGE SCALE GENOMIC DNA]</scope>
    <source>
        <strain evidence="1">Bat1K_MPI-CBG_1</strain>
    </source>
</reference>
<evidence type="ECO:0000313" key="1">
    <source>
        <dbReference type="EMBL" id="KAF6094753.1"/>
    </source>
</evidence>
<dbReference type="AlphaFoldDB" id="A0A833ZL91"/>
<organism evidence="1 2">
    <name type="scientific">Phyllostomus discolor</name>
    <name type="common">pale spear-nosed bat</name>
    <dbReference type="NCBI Taxonomy" id="89673"/>
    <lineage>
        <taxon>Eukaryota</taxon>
        <taxon>Metazoa</taxon>
        <taxon>Chordata</taxon>
        <taxon>Craniata</taxon>
        <taxon>Vertebrata</taxon>
        <taxon>Euteleostomi</taxon>
        <taxon>Mammalia</taxon>
        <taxon>Eutheria</taxon>
        <taxon>Laurasiatheria</taxon>
        <taxon>Chiroptera</taxon>
        <taxon>Yangochiroptera</taxon>
        <taxon>Phyllostomidae</taxon>
        <taxon>Phyllostominae</taxon>
        <taxon>Phyllostomus</taxon>
    </lineage>
</organism>
<comment type="caution">
    <text evidence="1">The sequence shown here is derived from an EMBL/GenBank/DDBJ whole genome shotgun (WGS) entry which is preliminary data.</text>
</comment>
<gene>
    <name evidence="1" type="ORF">HJG60_011851</name>
</gene>
<evidence type="ECO:0000313" key="2">
    <source>
        <dbReference type="Proteomes" id="UP000664940"/>
    </source>
</evidence>